<dbReference type="GO" id="GO:0005886">
    <property type="term" value="C:plasma membrane"/>
    <property type="evidence" value="ECO:0007669"/>
    <property type="project" value="UniProtKB-SubCell"/>
</dbReference>
<accession>A0A8J3EU26</accession>
<dbReference type="GO" id="GO:0009847">
    <property type="term" value="P:spore germination"/>
    <property type="evidence" value="ECO:0007669"/>
    <property type="project" value="UniProtKB-UniRule"/>
</dbReference>
<evidence type="ECO:0000313" key="6">
    <source>
        <dbReference type="EMBL" id="GGI10972.1"/>
    </source>
</evidence>
<evidence type="ECO:0000256" key="1">
    <source>
        <dbReference type="ARBA" id="ARBA00004141"/>
    </source>
</evidence>
<keyword evidence="5" id="KW-0812">Transmembrane</keyword>
<keyword evidence="7" id="KW-1185">Reference proteome</keyword>
<dbReference type="PIRSF" id="PIRSF005690">
    <property type="entry name" value="GerBA"/>
    <property type="match status" value="1"/>
</dbReference>
<reference evidence="7" key="1">
    <citation type="journal article" date="2019" name="Int. J. Syst. Evol. Microbiol.">
        <title>The Global Catalogue of Microorganisms (GCM) 10K type strain sequencing project: providing services to taxonomists for standard genome sequencing and annotation.</title>
        <authorList>
            <consortium name="The Broad Institute Genomics Platform"/>
            <consortium name="The Broad Institute Genome Sequencing Center for Infectious Disease"/>
            <person name="Wu L."/>
            <person name="Ma J."/>
        </authorList>
    </citation>
    <scope>NUCLEOTIDE SEQUENCE [LARGE SCALE GENOMIC DNA]</scope>
    <source>
        <strain evidence="7">CGMCC 1.14993</strain>
    </source>
</reference>
<dbReference type="PANTHER" id="PTHR22550:SF5">
    <property type="entry name" value="LEUCINE ZIPPER PROTEIN 4"/>
    <property type="match status" value="1"/>
</dbReference>
<sequence length="443" mass="49624">MKSLLQEMKETFGKNDDFFILKEHFVNAPVVLLGFRSLIDLPKTLNSIQKSIESIFLTDKTFDQLMHWIGEVKVNDTKEALSAIIEGKLVILLQNENDRKYVIVEPISQILNRSIESPTNENVLQGPLSSFNEDINTNIGILRKHTISDSLQIRAYSVGTNRKKKLSVLYFENNANMNLVKKIINHIESNLEKELNNVQDLSKMMGFSSWLAVNKFNTTELPQEASKFLVMGRIIMFVDRIPFALVLPGLFWDMFAIDNDRNYPVPLMFVIRSLRIIGYLMTLILPGLYVALVAVNPEVLRIELALSIAQSRDGVPYPALVEMILMLVILELIMEASVRLPKSIGPTLTMVGGIIIGQAVVDAKLVSNLLIIVLAATTIANSTVVGFQNSLSTRLFKYIIAILASIFGILGIMGGLVLICTYFAGITTFGVPYLYFNMKKDEI</sequence>
<protein>
    <submittedName>
        <fullName evidence="6">Uncharacterized protein</fullName>
    </submittedName>
</protein>
<dbReference type="Proteomes" id="UP000626244">
    <property type="component" value="Unassembled WGS sequence"/>
</dbReference>
<feature type="transmembrane region" description="Helical" evidence="5">
    <location>
        <begin position="399"/>
        <end position="424"/>
    </location>
</feature>
<name>A0A8J3EU26_9BACI</name>
<dbReference type="OrthoDB" id="1726708at2"/>
<keyword evidence="5" id="KW-1133">Transmembrane helix</keyword>
<dbReference type="PANTHER" id="PTHR22550">
    <property type="entry name" value="SPORE GERMINATION PROTEIN"/>
    <property type="match status" value="1"/>
</dbReference>
<evidence type="ECO:0000256" key="4">
    <source>
        <dbReference type="PIRNR" id="PIRNR005690"/>
    </source>
</evidence>
<evidence type="ECO:0000256" key="5">
    <source>
        <dbReference type="SAM" id="Phobius"/>
    </source>
</evidence>
<dbReference type="EMBL" id="BMHB01000001">
    <property type="protein sequence ID" value="GGI10972.1"/>
    <property type="molecule type" value="Genomic_DNA"/>
</dbReference>
<gene>
    <name evidence="6" type="ORF">GCM10007380_05490</name>
</gene>
<dbReference type="Pfam" id="PF03323">
    <property type="entry name" value="GerA"/>
    <property type="match status" value="1"/>
</dbReference>
<comment type="similarity">
    <text evidence="2 4">Belongs to the GerABKA family.</text>
</comment>
<feature type="transmembrane region" description="Helical" evidence="5">
    <location>
        <begin position="344"/>
        <end position="361"/>
    </location>
</feature>
<comment type="subcellular location">
    <subcellularLocation>
        <location evidence="4">Cell membrane</location>
    </subcellularLocation>
    <subcellularLocation>
        <location evidence="1">Membrane</location>
        <topology evidence="1">Multi-pass membrane protein</topology>
    </subcellularLocation>
</comment>
<keyword evidence="3 4" id="KW-0472">Membrane</keyword>
<dbReference type="RefSeq" id="WP_087998823.1">
    <property type="nucleotide sequence ID" value="NZ_BMHB01000001.1"/>
</dbReference>
<organism evidence="6 7">
    <name type="scientific">Gottfriedia solisilvae</name>
    <dbReference type="NCBI Taxonomy" id="1516104"/>
    <lineage>
        <taxon>Bacteria</taxon>
        <taxon>Bacillati</taxon>
        <taxon>Bacillota</taxon>
        <taxon>Bacilli</taxon>
        <taxon>Bacillales</taxon>
        <taxon>Bacillaceae</taxon>
        <taxon>Gottfriedia</taxon>
    </lineage>
</organism>
<dbReference type="AlphaFoldDB" id="A0A8J3EU26"/>
<proteinExistence type="inferred from homology"/>
<feature type="transmembrane region" description="Helical" evidence="5">
    <location>
        <begin position="315"/>
        <end position="332"/>
    </location>
</feature>
<evidence type="ECO:0000256" key="3">
    <source>
        <dbReference type="ARBA" id="ARBA00023136"/>
    </source>
</evidence>
<comment type="caution">
    <text evidence="6">The sequence shown here is derived from an EMBL/GenBank/DDBJ whole genome shotgun (WGS) entry which is preliminary data.</text>
</comment>
<feature type="transmembrane region" description="Helical" evidence="5">
    <location>
        <begin position="367"/>
        <end position="387"/>
    </location>
</feature>
<dbReference type="InterPro" id="IPR004995">
    <property type="entry name" value="Spore_Ger"/>
</dbReference>
<feature type="transmembrane region" description="Helical" evidence="5">
    <location>
        <begin position="276"/>
        <end position="295"/>
    </location>
</feature>
<evidence type="ECO:0000256" key="2">
    <source>
        <dbReference type="ARBA" id="ARBA00005278"/>
    </source>
</evidence>
<dbReference type="InterPro" id="IPR050768">
    <property type="entry name" value="UPF0353/GerABKA_families"/>
</dbReference>
<evidence type="ECO:0000313" key="7">
    <source>
        <dbReference type="Proteomes" id="UP000626244"/>
    </source>
</evidence>